<comment type="caution">
    <text evidence="1">The sequence shown here is derived from an EMBL/GenBank/DDBJ whole genome shotgun (WGS) entry which is preliminary data.</text>
</comment>
<accession>A0ABQ3JSB0</accession>
<protein>
    <submittedName>
        <fullName evidence="1">Uncharacterized protein</fullName>
    </submittedName>
</protein>
<name>A0ABQ3JSB0_9DEIO</name>
<sequence>MPNGLLGRRRTASTTDGVSDVIDALHSWGSYGSDIDVGTDGVCANPSSAIAVEDYAPALDIVSIY</sequence>
<organism evidence="1 2">
    <name type="scientific">Deinococcus metalli</name>
    <dbReference type="NCBI Taxonomy" id="1141878"/>
    <lineage>
        <taxon>Bacteria</taxon>
        <taxon>Thermotogati</taxon>
        <taxon>Deinococcota</taxon>
        <taxon>Deinococci</taxon>
        <taxon>Deinococcales</taxon>
        <taxon>Deinococcaceae</taxon>
        <taxon>Deinococcus</taxon>
    </lineage>
</organism>
<dbReference type="Proteomes" id="UP000619376">
    <property type="component" value="Unassembled WGS sequence"/>
</dbReference>
<evidence type="ECO:0000313" key="2">
    <source>
        <dbReference type="Proteomes" id="UP000619376"/>
    </source>
</evidence>
<evidence type="ECO:0000313" key="1">
    <source>
        <dbReference type="EMBL" id="GHF58243.1"/>
    </source>
</evidence>
<gene>
    <name evidence="1" type="ORF">GCM10017781_38150</name>
</gene>
<reference evidence="2" key="1">
    <citation type="journal article" date="2019" name="Int. J. Syst. Evol. Microbiol.">
        <title>The Global Catalogue of Microorganisms (GCM) 10K type strain sequencing project: providing services to taxonomists for standard genome sequencing and annotation.</title>
        <authorList>
            <consortium name="The Broad Institute Genomics Platform"/>
            <consortium name="The Broad Institute Genome Sequencing Center for Infectious Disease"/>
            <person name="Wu L."/>
            <person name="Ma J."/>
        </authorList>
    </citation>
    <scope>NUCLEOTIDE SEQUENCE [LARGE SCALE GENOMIC DNA]</scope>
    <source>
        <strain evidence="2">CGMCC 1.18437</strain>
    </source>
</reference>
<keyword evidence="2" id="KW-1185">Reference proteome</keyword>
<proteinExistence type="predicted"/>
<dbReference type="EMBL" id="BNAJ01000012">
    <property type="protein sequence ID" value="GHF58243.1"/>
    <property type="molecule type" value="Genomic_DNA"/>
</dbReference>